<name>A0A1H0T5W7_9BACI</name>
<dbReference type="GO" id="GO:0016853">
    <property type="term" value="F:isomerase activity"/>
    <property type="evidence" value="ECO:0007669"/>
    <property type="project" value="UniProtKB-KW"/>
</dbReference>
<dbReference type="STRING" id="930152.SAMN05216565_103291"/>
<dbReference type="AlphaFoldDB" id="A0A1H0T5W7"/>
<dbReference type="SUPFAM" id="SSF52833">
    <property type="entry name" value="Thioredoxin-like"/>
    <property type="match status" value="1"/>
</dbReference>
<dbReference type="Gene3D" id="3.40.30.10">
    <property type="entry name" value="Glutaredoxin"/>
    <property type="match status" value="1"/>
</dbReference>
<dbReference type="PANTHER" id="PTHR13887">
    <property type="entry name" value="GLUTATHIONE S-TRANSFERASE KAPPA"/>
    <property type="match status" value="1"/>
</dbReference>
<protein>
    <submittedName>
        <fullName evidence="2">Predicted dithiol-disulfide isomerase, DsbA family</fullName>
    </submittedName>
</protein>
<organism evidence="2 3">
    <name type="scientific">Litchfieldia salsa</name>
    <dbReference type="NCBI Taxonomy" id="930152"/>
    <lineage>
        <taxon>Bacteria</taxon>
        <taxon>Bacillati</taxon>
        <taxon>Bacillota</taxon>
        <taxon>Bacilli</taxon>
        <taxon>Bacillales</taxon>
        <taxon>Bacillaceae</taxon>
        <taxon>Litchfieldia</taxon>
    </lineage>
</organism>
<dbReference type="Proteomes" id="UP000199159">
    <property type="component" value="Unassembled WGS sequence"/>
</dbReference>
<keyword evidence="3" id="KW-1185">Reference proteome</keyword>
<dbReference type="InterPro" id="IPR036249">
    <property type="entry name" value="Thioredoxin-like_sf"/>
</dbReference>
<sequence length="181" mass="21001">MPFELRPYPTETLKPEGNYLQTTWKNSVYPMAEHFGVRIVLPRVSPQPYTHLAFEGYQYAKEKGKANEYNHRMLKAFFQEEQDIGNIDTLTSLARELGLDKKEYRQVLETRKYKEVHQKALQHAYSEANIQAVTFIIGDTKVQGMRSKEELEQIIEDELAKKKNFVDMNFEGMVCGPDGCS</sequence>
<dbReference type="PANTHER" id="PTHR13887:SF33">
    <property type="entry name" value="ISOMERASE"/>
    <property type="match status" value="1"/>
</dbReference>
<reference evidence="3" key="1">
    <citation type="submission" date="2016-10" db="EMBL/GenBank/DDBJ databases">
        <authorList>
            <person name="Varghese N."/>
            <person name="Submissions S."/>
        </authorList>
    </citation>
    <scope>NUCLEOTIDE SEQUENCE [LARGE SCALE GENOMIC DNA]</scope>
    <source>
        <strain evidence="3">IBRC-M10078</strain>
    </source>
</reference>
<keyword evidence="2" id="KW-0413">Isomerase</keyword>
<evidence type="ECO:0000259" key="1">
    <source>
        <dbReference type="Pfam" id="PF01323"/>
    </source>
</evidence>
<accession>A0A1H0T5W7</accession>
<feature type="domain" description="DSBA-like thioredoxin" evidence="1">
    <location>
        <begin position="26"/>
        <end position="155"/>
    </location>
</feature>
<proteinExistence type="predicted"/>
<evidence type="ECO:0000313" key="2">
    <source>
        <dbReference type="EMBL" id="SDP49140.1"/>
    </source>
</evidence>
<dbReference type="InterPro" id="IPR001853">
    <property type="entry name" value="DSBA-like_thioredoxin_dom"/>
</dbReference>
<dbReference type="Pfam" id="PF01323">
    <property type="entry name" value="DSBA"/>
    <property type="match status" value="1"/>
</dbReference>
<evidence type="ECO:0000313" key="3">
    <source>
        <dbReference type="Proteomes" id="UP000199159"/>
    </source>
</evidence>
<dbReference type="GO" id="GO:0016491">
    <property type="term" value="F:oxidoreductase activity"/>
    <property type="evidence" value="ECO:0007669"/>
    <property type="project" value="InterPro"/>
</dbReference>
<dbReference type="EMBL" id="FNJU01000003">
    <property type="protein sequence ID" value="SDP49140.1"/>
    <property type="molecule type" value="Genomic_DNA"/>
</dbReference>
<gene>
    <name evidence="2" type="ORF">SAMN05216565_103291</name>
</gene>